<evidence type="ECO:0000256" key="9">
    <source>
        <dbReference type="ARBA" id="ARBA00023186"/>
    </source>
</evidence>
<sequence length="371" mass="42681">MGRDWESWCLRRYLWTNSRWLSRMLKPAATVIFAHIMELTQALEEATQLAGGFCDIQAKLHGKERQGLRTQRHHQHLVFGHVTLLEHGQGKERVNFFKAQFCWEIFRLSSSDTQPSHDRHALSSCGDSSFTYSRGGGGETHKVAEEEEEEETRRESLIRRSVPFQMGYMTVEEHNSTTLHLKRCPGIRSWSLLVGITSIGLAAAYYSSDSLLWKLFYVTGCLFVAIQNMEEWEDVVFDKSSSRIELKTFSLYAFILTLWRRGHETVVLDLSHLRDVSVQEEKVRYLGRGYVLVLRLATGFSYPVTQSATMGGRSDVEAVGALLKRFLGLEELQRRLQQEEDDAFVEEEEEEEIEEDMDHSSDSQDEPLTAQ</sequence>
<evidence type="ECO:0000256" key="4">
    <source>
        <dbReference type="ARBA" id="ARBA00022692"/>
    </source>
</evidence>
<keyword evidence="4" id="KW-0812">Transmembrane</keyword>
<dbReference type="Pfam" id="PF15169">
    <property type="entry name" value="Cybc1_Eros"/>
    <property type="match status" value="1"/>
</dbReference>
<evidence type="ECO:0000256" key="10">
    <source>
        <dbReference type="ARBA" id="ARBA00030424"/>
    </source>
</evidence>
<feature type="compositionally biased region" description="Acidic residues" evidence="11">
    <location>
        <begin position="339"/>
        <end position="357"/>
    </location>
</feature>
<organism evidence="12 13">
    <name type="scientific">Merluccius polli</name>
    <name type="common">Benguela hake</name>
    <name type="synonym">Merluccius cadenati</name>
    <dbReference type="NCBI Taxonomy" id="89951"/>
    <lineage>
        <taxon>Eukaryota</taxon>
        <taxon>Metazoa</taxon>
        <taxon>Chordata</taxon>
        <taxon>Craniata</taxon>
        <taxon>Vertebrata</taxon>
        <taxon>Euteleostomi</taxon>
        <taxon>Actinopterygii</taxon>
        <taxon>Neopterygii</taxon>
        <taxon>Teleostei</taxon>
        <taxon>Neoteleostei</taxon>
        <taxon>Acanthomorphata</taxon>
        <taxon>Zeiogadaria</taxon>
        <taxon>Gadariae</taxon>
        <taxon>Gadiformes</taxon>
        <taxon>Gadoidei</taxon>
        <taxon>Merlucciidae</taxon>
        <taxon>Merluccius</taxon>
    </lineage>
</organism>
<protein>
    <recommendedName>
        <fullName evidence="10">Essential for reactive oxygen species protein</fullName>
    </recommendedName>
</protein>
<dbReference type="GO" id="GO:0005789">
    <property type="term" value="C:endoplasmic reticulum membrane"/>
    <property type="evidence" value="ECO:0007669"/>
    <property type="project" value="UniProtKB-SubCell"/>
</dbReference>
<reference evidence="12" key="1">
    <citation type="journal article" date="2023" name="Front. Mar. Sci.">
        <title>A new Merluccius polli reference genome to investigate the effects of global change in West African waters.</title>
        <authorList>
            <person name="Mateo J.L."/>
            <person name="Blanco-Fernandez C."/>
            <person name="Garcia-Vazquez E."/>
            <person name="Machado-Schiaffino G."/>
        </authorList>
    </citation>
    <scope>NUCLEOTIDE SEQUENCE</scope>
    <source>
        <strain evidence="12">C29</strain>
        <tissue evidence="12">Fin</tissue>
    </source>
</reference>
<evidence type="ECO:0000313" key="12">
    <source>
        <dbReference type="EMBL" id="KAK0134305.1"/>
    </source>
</evidence>
<feature type="region of interest" description="Disordered" evidence="11">
    <location>
        <begin position="131"/>
        <end position="154"/>
    </location>
</feature>
<keyword evidence="7" id="KW-1133">Transmembrane helix</keyword>
<evidence type="ECO:0000256" key="2">
    <source>
        <dbReference type="ARBA" id="ARBA00009907"/>
    </source>
</evidence>
<dbReference type="InterPro" id="IPR027846">
    <property type="entry name" value="Cybc1"/>
</dbReference>
<keyword evidence="9" id="KW-0143">Chaperone</keyword>
<keyword evidence="8" id="KW-0472">Membrane</keyword>
<evidence type="ECO:0000256" key="7">
    <source>
        <dbReference type="ARBA" id="ARBA00022989"/>
    </source>
</evidence>
<evidence type="ECO:0000256" key="6">
    <source>
        <dbReference type="ARBA" id="ARBA00022859"/>
    </source>
</evidence>
<evidence type="ECO:0000256" key="1">
    <source>
        <dbReference type="ARBA" id="ARBA00004389"/>
    </source>
</evidence>
<dbReference type="Proteomes" id="UP001174136">
    <property type="component" value="Unassembled WGS sequence"/>
</dbReference>
<keyword evidence="5" id="KW-0256">Endoplasmic reticulum</keyword>
<dbReference type="AlphaFoldDB" id="A0AA47M605"/>
<dbReference type="EMBL" id="JAOPHQ010005715">
    <property type="protein sequence ID" value="KAK0134305.1"/>
    <property type="molecule type" value="Genomic_DNA"/>
</dbReference>
<keyword evidence="3" id="KW-0399">Innate immunity</keyword>
<evidence type="ECO:0000313" key="13">
    <source>
        <dbReference type="Proteomes" id="UP001174136"/>
    </source>
</evidence>
<keyword evidence="6" id="KW-0391">Immunity</keyword>
<evidence type="ECO:0000256" key="5">
    <source>
        <dbReference type="ARBA" id="ARBA00022824"/>
    </source>
</evidence>
<evidence type="ECO:0000256" key="8">
    <source>
        <dbReference type="ARBA" id="ARBA00023136"/>
    </source>
</evidence>
<evidence type="ECO:0000256" key="3">
    <source>
        <dbReference type="ARBA" id="ARBA00022588"/>
    </source>
</evidence>
<feature type="region of interest" description="Disordered" evidence="11">
    <location>
        <begin position="338"/>
        <end position="371"/>
    </location>
</feature>
<accession>A0AA47M605</accession>
<comment type="similarity">
    <text evidence="2">Belongs to the CYBC1 family.</text>
</comment>
<gene>
    <name evidence="12" type="ORF">N1851_030126</name>
</gene>
<keyword evidence="13" id="KW-1185">Reference proteome</keyword>
<name>A0AA47M605_MERPO</name>
<comment type="subcellular location">
    <subcellularLocation>
        <location evidence="1">Endoplasmic reticulum membrane</location>
        <topology evidence="1">Single-pass membrane protein</topology>
    </subcellularLocation>
</comment>
<dbReference type="GO" id="GO:0045087">
    <property type="term" value="P:innate immune response"/>
    <property type="evidence" value="ECO:0007669"/>
    <property type="project" value="UniProtKB-KW"/>
</dbReference>
<proteinExistence type="inferred from homology"/>
<dbReference type="PANTHER" id="PTHR31837:SF3">
    <property type="entry name" value="CYTOCHROME B-245 CHAPERONE 1"/>
    <property type="match status" value="1"/>
</dbReference>
<comment type="caution">
    <text evidence="12">The sequence shown here is derived from an EMBL/GenBank/DDBJ whole genome shotgun (WGS) entry which is preliminary data.</text>
</comment>
<evidence type="ECO:0000256" key="11">
    <source>
        <dbReference type="SAM" id="MobiDB-lite"/>
    </source>
</evidence>
<dbReference type="PANTHER" id="PTHR31837">
    <property type="entry name" value="CYTOCHROME B-245 CHAPERONE 1"/>
    <property type="match status" value="1"/>
</dbReference>